<name>A0AAW0K8N2_QUESU</name>
<dbReference type="AlphaFoldDB" id="A0AAW0K8N2"/>
<sequence>MLQGIEEEKLGKKSEYDDVEDGNKSQRGIPVLLEAYTTLKSYGPMVIVYSFKVAGAQEGLQWFVRVAKWGYNCDLVYVYYKRKLASVLGWSHSQYVGSLAYVVEKPLSMSLRALAFRLFIPNIKRIMLGMGSHIGLLLSIDELGKHHGSSSFELGNNGEKPDLSWV</sequence>
<gene>
    <name evidence="1" type="ORF">CFP56_023372</name>
</gene>
<dbReference type="EMBL" id="PKMF04000368">
    <property type="protein sequence ID" value="KAK7835593.1"/>
    <property type="molecule type" value="Genomic_DNA"/>
</dbReference>
<comment type="caution">
    <text evidence="1">The sequence shown here is derived from an EMBL/GenBank/DDBJ whole genome shotgun (WGS) entry which is preliminary data.</text>
</comment>
<evidence type="ECO:0000313" key="1">
    <source>
        <dbReference type="EMBL" id="KAK7835593.1"/>
    </source>
</evidence>
<keyword evidence="2" id="KW-1185">Reference proteome</keyword>
<proteinExistence type="predicted"/>
<accession>A0AAW0K8N2</accession>
<organism evidence="1 2">
    <name type="scientific">Quercus suber</name>
    <name type="common">Cork oak</name>
    <dbReference type="NCBI Taxonomy" id="58331"/>
    <lineage>
        <taxon>Eukaryota</taxon>
        <taxon>Viridiplantae</taxon>
        <taxon>Streptophyta</taxon>
        <taxon>Embryophyta</taxon>
        <taxon>Tracheophyta</taxon>
        <taxon>Spermatophyta</taxon>
        <taxon>Magnoliopsida</taxon>
        <taxon>eudicotyledons</taxon>
        <taxon>Gunneridae</taxon>
        <taxon>Pentapetalae</taxon>
        <taxon>rosids</taxon>
        <taxon>fabids</taxon>
        <taxon>Fagales</taxon>
        <taxon>Fagaceae</taxon>
        <taxon>Quercus</taxon>
    </lineage>
</organism>
<protein>
    <submittedName>
        <fullName evidence="1">Uncharacterized protein</fullName>
    </submittedName>
</protein>
<dbReference type="Proteomes" id="UP000237347">
    <property type="component" value="Unassembled WGS sequence"/>
</dbReference>
<evidence type="ECO:0000313" key="2">
    <source>
        <dbReference type="Proteomes" id="UP000237347"/>
    </source>
</evidence>
<reference evidence="1 2" key="1">
    <citation type="journal article" date="2018" name="Sci. Data">
        <title>The draft genome sequence of cork oak.</title>
        <authorList>
            <person name="Ramos A.M."/>
            <person name="Usie A."/>
            <person name="Barbosa P."/>
            <person name="Barros P.M."/>
            <person name="Capote T."/>
            <person name="Chaves I."/>
            <person name="Simoes F."/>
            <person name="Abreu I."/>
            <person name="Carrasquinho I."/>
            <person name="Faro C."/>
            <person name="Guimaraes J.B."/>
            <person name="Mendonca D."/>
            <person name="Nobrega F."/>
            <person name="Rodrigues L."/>
            <person name="Saibo N.J.M."/>
            <person name="Varela M.C."/>
            <person name="Egas C."/>
            <person name="Matos J."/>
            <person name="Miguel C.M."/>
            <person name="Oliveira M.M."/>
            <person name="Ricardo C.P."/>
            <person name="Goncalves S."/>
        </authorList>
    </citation>
    <scope>NUCLEOTIDE SEQUENCE [LARGE SCALE GENOMIC DNA]</scope>
    <source>
        <strain evidence="2">cv. HL8</strain>
    </source>
</reference>